<gene>
    <name evidence="1" type="ORF">S03H2_26768</name>
</gene>
<sequence>ALYRNPDQLYPNTDEGKRAAIAYCNARLDAIRTRLPQVFERIPPYGFEVRRVPPQTEAGAAAAFAQGPAIDGSRPGLVYFNLKDS</sequence>
<reference evidence="1" key="1">
    <citation type="journal article" date="2014" name="Front. Microbiol.">
        <title>High frequency of phylogenetically diverse reductive dehalogenase-homologous genes in deep subseafloor sedimentary metagenomes.</title>
        <authorList>
            <person name="Kawai M."/>
            <person name="Futagami T."/>
            <person name="Toyoda A."/>
            <person name="Takaki Y."/>
            <person name="Nishi S."/>
            <person name="Hori S."/>
            <person name="Arai W."/>
            <person name="Tsubouchi T."/>
            <person name="Morono Y."/>
            <person name="Uchiyama I."/>
            <person name="Ito T."/>
            <person name="Fujiyama A."/>
            <person name="Inagaki F."/>
            <person name="Takami H."/>
        </authorList>
    </citation>
    <scope>NUCLEOTIDE SEQUENCE</scope>
    <source>
        <strain evidence="1">Expedition CK06-06</strain>
    </source>
</reference>
<proteinExistence type="predicted"/>
<comment type="caution">
    <text evidence="1">The sequence shown here is derived from an EMBL/GenBank/DDBJ whole genome shotgun (WGS) entry which is preliminary data.</text>
</comment>
<feature type="non-terminal residue" evidence="1">
    <location>
        <position position="85"/>
    </location>
</feature>
<dbReference type="EMBL" id="BARU01015678">
    <property type="protein sequence ID" value="GAH54277.1"/>
    <property type="molecule type" value="Genomic_DNA"/>
</dbReference>
<accession>X1GAL3</accession>
<protein>
    <submittedName>
        <fullName evidence="1">Uncharacterized protein</fullName>
    </submittedName>
</protein>
<evidence type="ECO:0000313" key="1">
    <source>
        <dbReference type="EMBL" id="GAH54277.1"/>
    </source>
</evidence>
<dbReference type="Pfam" id="PF05960">
    <property type="entry name" value="DUF885"/>
    <property type="match status" value="1"/>
</dbReference>
<dbReference type="InterPro" id="IPR010281">
    <property type="entry name" value="DUF885"/>
</dbReference>
<feature type="non-terminal residue" evidence="1">
    <location>
        <position position="1"/>
    </location>
</feature>
<organism evidence="1">
    <name type="scientific">marine sediment metagenome</name>
    <dbReference type="NCBI Taxonomy" id="412755"/>
    <lineage>
        <taxon>unclassified sequences</taxon>
        <taxon>metagenomes</taxon>
        <taxon>ecological metagenomes</taxon>
    </lineage>
</organism>
<dbReference type="AlphaFoldDB" id="X1GAL3"/>
<name>X1GAL3_9ZZZZ</name>